<dbReference type="InterPro" id="IPR048503">
    <property type="entry name" value="NamZ_C"/>
</dbReference>
<gene>
    <name evidence="4" type="ORF">K7G82_22950</name>
</gene>
<accession>A0ABS7PYW4</accession>
<dbReference type="RefSeq" id="WP_222992281.1">
    <property type="nucleotide sequence ID" value="NZ_JAINVV010000011.1"/>
</dbReference>
<dbReference type="Pfam" id="PF07075">
    <property type="entry name" value="NamZ_N"/>
    <property type="match status" value="1"/>
</dbReference>
<evidence type="ECO:0000313" key="4">
    <source>
        <dbReference type="EMBL" id="MBY8825179.1"/>
    </source>
</evidence>
<protein>
    <submittedName>
        <fullName evidence="4">DUF1343 domain-containing protein</fullName>
    </submittedName>
</protein>
<dbReference type="Pfam" id="PF20732">
    <property type="entry name" value="NamZ_C"/>
    <property type="match status" value="1"/>
</dbReference>
<evidence type="ECO:0000313" key="5">
    <source>
        <dbReference type="Proteomes" id="UP000706039"/>
    </source>
</evidence>
<sequence>MRLSPAAMLTAILAVLLTLIATPAAARVRTGIDVLQDQRFAQLKQVAARHGGRLRLGILANPISVDGRGRRTIDVLRQDAEAAVPGLKVVKLFSGEHGIDAALDVEHIDDGVDKASGLPIVSLYGGNPADRRPGARQLAGVDAVVIDLQDVGVRYWTFQTLTKYFLQASAAHGVELILLDRPNPINGVAVQGPVTLPGQENYVTPHAEPMRPGMTLGELATMFNAEDRIGAKLTVIRMTGWKRTDWYDQTGLLWINPSPNLRSPAQATAYAGTALLEGTNVNVKGPSEPSFLRFGAPWIDGVALADHLNRRAIAGVHFMPIVYVPAGDAHFPHVGQRVEGVEVIVDDRDRLDAPLLGVEAVSALWKLYGPKFEIDRVDRLLRDRAMLDRIKAGEDPRRIAAAWQPALNRFKARRARYLLY</sequence>
<name>A0ABS7PYW4_9SPHN</name>
<dbReference type="PANTHER" id="PTHR42915">
    <property type="entry name" value="HYPOTHETICAL 460 KDA PROTEIN IN FEUA-SIGW INTERGENIC REGION [PRECURSOR]"/>
    <property type="match status" value="1"/>
</dbReference>
<keyword evidence="5" id="KW-1185">Reference proteome</keyword>
<dbReference type="Gene3D" id="3.90.1150.140">
    <property type="match status" value="1"/>
</dbReference>
<dbReference type="Proteomes" id="UP000706039">
    <property type="component" value="Unassembled WGS sequence"/>
</dbReference>
<dbReference type="InterPro" id="IPR008302">
    <property type="entry name" value="NamZ"/>
</dbReference>
<dbReference type="PIRSF" id="PIRSF016719">
    <property type="entry name" value="UCP016719"/>
    <property type="match status" value="1"/>
</dbReference>
<evidence type="ECO:0000256" key="1">
    <source>
        <dbReference type="SAM" id="SignalP"/>
    </source>
</evidence>
<organism evidence="4 5">
    <name type="scientific">Sphingomonas colocasiae</name>
    <dbReference type="NCBI Taxonomy" id="1848973"/>
    <lineage>
        <taxon>Bacteria</taxon>
        <taxon>Pseudomonadati</taxon>
        <taxon>Pseudomonadota</taxon>
        <taxon>Alphaproteobacteria</taxon>
        <taxon>Sphingomonadales</taxon>
        <taxon>Sphingomonadaceae</taxon>
        <taxon>Sphingomonas</taxon>
    </lineage>
</organism>
<comment type="caution">
    <text evidence="4">The sequence shown here is derived from an EMBL/GenBank/DDBJ whole genome shotgun (WGS) entry which is preliminary data.</text>
</comment>
<dbReference type="PANTHER" id="PTHR42915:SF1">
    <property type="entry name" value="PEPTIDOGLYCAN BETA-N-ACETYLMURAMIDASE NAMZ"/>
    <property type="match status" value="1"/>
</dbReference>
<keyword evidence="1" id="KW-0732">Signal</keyword>
<feature type="domain" description="Peptidoglycan beta-N-acetylmuramidase NamZ N-terminal" evidence="2">
    <location>
        <begin position="57"/>
        <end position="263"/>
    </location>
</feature>
<reference evidence="4 5" key="1">
    <citation type="submission" date="2021-08" db="EMBL/GenBank/DDBJ databases">
        <authorList>
            <person name="Tuo L."/>
        </authorList>
    </citation>
    <scope>NUCLEOTIDE SEQUENCE [LARGE SCALE GENOMIC DNA]</scope>
    <source>
        <strain evidence="4 5">JCM 31229</strain>
    </source>
</reference>
<dbReference type="EMBL" id="JAINVV010000011">
    <property type="protein sequence ID" value="MBY8825179.1"/>
    <property type="molecule type" value="Genomic_DNA"/>
</dbReference>
<feature type="domain" description="Peptidoglycan beta-N-acetylmuramidase NamZ C-terminal" evidence="3">
    <location>
        <begin position="269"/>
        <end position="420"/>
    </location>
</feature>
<feature type="signal peptide" evidence="1">
    <location>
        <begin position="1"/>
        <end position="26"/>
    </location>
</feature>
<evidence type="ECO:0000259" key="3">
    <source>
        <dbReference type="Pfam" id="PF20732"/>
    </source>
</evidence>
<proteinExistence type="predicted"/>
<dbReference type="Gene3D" id="3.40.50.12170">
    <property type="entry name" value="Uncharacterised protein PF07075, DUF1343"/>
    <property type="match status" value="1"/>
</dbReference>
<evidence type="ECO:0000259" key="2">
    <source>
        <dbReference type="Pfam" id="PF07075"/>
    </source>
</evidence>
<dbReference type="InterPro" id="IPR048502">
    <property type="entry name" value="NamZ_N"/>
</dbReference>
<feature type="chain" id="PRO_5046111904" evidence="1">
    <location>
        <begin position="27"/>
        <end position="420"/>
    </location>
</feature>